<feature type="chain" id="PRO_5012510993" evidence="1">
    <location>
        <begin position="16"/>
        <end position="160"/>
    </location>
</feature>
<dbReference type="EMBL" id="NBNE01022039">
    <property type="protein sequence ID" value="OWY90736.1"/>
    <property type="molecule type" value="Genomic_DNA"/>
</dbReference>
<gene>
    <name evidence="2" type="ORF">PHMEG_00040999</name>
</gene>
<dbReference type="STRING" id="4795.A0A225UDR1"/>
<keyword evidence="3" id="KW-1185">Reference proteome</keyword>
<dbReference type="Proteomes" id="UP000198211">
    <property type="component" value="Unassembled WGS sequence"/>
</dbReference>
<keyword evidence="2" id="KW-0808">Transferase</keyword>
<dbReference type="AlphaFoldDB" id="A0A225UDR1"/>
<protein>
    <submittedName>
        <fullName evidence="2">TKL protein kinase</fullName>
    </submittedName>
</protein>
<comment type="caution">
    <text evidence="2">The sequence shown here is derived from an EMBL/GenBank/DDBJ whole genome shotgun (WGS) entry which is preliminary data.</text>
</comment>
<evidence type="ECO:0000313" key="2">
    <source>
        <dbReference type="EMBL" id="OWY90736.1"/>
    </source>
</evidence>
<evidence type="ECO:0000313" key="3">
    <source>
        <dbReference type="Proteomes" id="UP000198211"/>
    </source>
</evidence>
<dbReference type="GO" id="GO:0016301">
    <property type="term" value="F:kinase activity"/>
    <property type="evidence" value="ECO:0007669"/>
    <property type="project" value="UniProtKB-KW"/>
</dbReference>
<proteinExistence type="predicted"/>
<organism evidence="2 3">
    <name type="scientific">Phytophthora megakarya</name>
    <dbReference type="NCBI Taxonomy" id="4795"/>
    <lineage>
        <taxon>Eukaryota</taxon>
        <taxon>Sar</taxon>
        <taxon>Stramenopiles</taxon>
        <taxon>Oomycota</taxon>
        <taxon>Peronosporomycetes</taxon>
        <taxon>Peronosporales</taxon>
        <taxon>Peronosporaceae</taxon>
        <taxon>Phytophthora</taxon>
    </lineage>
</organism>
<keyword evidence="1" id="KW-0732">Signal</keyword>
<keyword evidence="2" id="KW-0418">Kinase</keyword>
<dbReference type="OrthoDB" id="4062651at2759"/>
<sequence length="160" mass="17013">MRLFLFSLLVVSANAACNRDTTALTSDCSSQCYAGRPCIAFASGAACNATTFGTCVNGSTSSSSSGSSADSCSFECFTNGPDDFAANGAVEFTEYVFFIPYGSEQSKWEANWTSSQASTVDSQLANEVDETQFYPSESNLVFESIEPLKFQSETTSVGNE</sequence>
<name>A0A225UDR1_9STRA</name>
<reference evidence="3" key="1">
    <citation type="submission" date="2017-03" db="EMBL/GenBank/DDBJ databases">
        <title>Phytopthora megakarya and P. palmivora, two closely related causual agents of cacao black pod achieved similar genome size and gene model numbers by different mechanisms.</title>
        <authorList>
            <person name="Ali S."/>
            <person name="Shao J."/>
            <person name="Larry D.J."/>
            <person name="Kronmiller B."/>
            <person name="Shen D."/>
            <person name="Strem M.D."/>
            <person name="Melnick R.L."/>
            <person name="Guiltinan M.J."/>
            <person name="Tyler B.M."/>
            <person name="Meinhardt L.W."/>
            <person name="Bailey B.A."/>
        </authorList>
    </citation>
    <scope>NUCLEOTIDE SEQUENCE [LARGE SCALE GENOMIC DNA]</scope>
    <source>
        <strain evidence="3">zdho120</strain>
    </source>
</reference>
<feature type="signal peptide" evidence="1">
    <location>
        <begin position="1"/>
        <end position="15"/>
    </location>
</feature>
<accession>A0A225UDR1</accession>
<evidence type="ECO:0000256" key="1">
    <source>
        <dbReference type="SAM" id="SignalP"/>
    </source>
</evidence>